<gene>
    <name evidence="2" type="ORF">Lade_1476</name>
    <name evidence="3" type="ORF">NCTC12735_01703</name>
</gene>
<evidence type="ECO:0000256" key="1">
    <source>
        <dbReference type="SAM" id="Phobius"/>
    </source>
</evidence>
<dbReference type="EMBL" id="LNKA01000006">
    <property type="protein sequence ID" value="KTC65188.1"/>
    <property type="molecule type" value="Genomic_DNA"/>
</dbReference>
<sequence length="236" mass="28192">MENLCYLYDLLNKFNHWYFLRETVCKNNLRKAMFLISWIFIILLCYLSFTVHEAIFLLLALSMFFQLYTVFHTMDKDYASFIPPKTHKLLNHHYRSLRLYSIKKILQQDRVYEKNFLNKSLAECEAFLLLEANSNASFYKHPLAGAFIAIATFILGNTIWESINKIHILFFYFLISMYLFIWVLPMFESRYQKIRTIKFFLCTFKSELEYTEFDSIEKEASLIARSRSTGLIGLID</sequence>
<keyword evidence="4" id="KW-1185">Reference proteome</keyword>
<feature type="transmembrane region" description="Helical" evidence="1">
    <location>
        <begin position="166"/>
        <end position="187"/>
    </location>
</feature>
<reference evidence="2 4" key="1">
    <citation type="submission" date="2015-11" db="EMBL/GenBank/DDBJ databases">
        <title>Identification of large and diverse effector repertoires of 38 Legionella species.</title>
        <authorList>
            <person name="Burstein D."/>
            <person name="Amaro F."/>
            <person name="Zusman T."/>
            <person name="Lifshitz Z."/>
            <person name="Cohen O."/>
            <person name="Gilbert J.A."/>
            <person name="Pupko T."/>
            <person name="Shuman H.A."/>
            <person name="Segal G."/>
        </authorList>
    </citation>
    <scope>NUCLEOTIDE SEQUENCE [LARGE SCALE GENOMIC DNA]</scope>
    <source>
        <strain evidence="2 4">1762-AUS-E</strain>
    </source>
</reference>
<accession>A0A0W0R286</accession>
<protein>
    <submittedName>
        <fullName evidence="2">Uncharacterized protein</fullName>
    </submittedName>
</protein>
<dbReference type="EMBL" id="LR134433">
    <property type="protein sequence ID" value="VEH86057.1"/>
    <property type="molecule type" value="Genomic_DNA"/>
</dbReference>
<dbReference type="PATRIC" id="fig|45056.6.peg.1525"/>
<geneLocation type="plasmid" evidence="3 5">
    <name>24</name>
</geneLocation>
<dbReference type="AlphaFoldDB" id="A0A0W0R286"/>
<proteinExistence type="predicted"/>
<name>A0A0W0R286_9GAMM</name>
<reference evidence="3 5" key="2">
    <citation type="submission" date="2018-12" db="EMBL/GenBank/DDBJ databases">
        <authorList>
            <consortium name="Pathogen Informatics"/>
        </authorList>
    </citation>
    <scope>NUCLEOTIDE SEQUENCE [LARGE SCALE GENOMIC DNA]</scope>
    <source>
        <strain evidence="3 5">NCTC12735</strain>
        <plasmid evidence="5">24</plasmid>
    </source>
</reference>
<dbReference type="STRING" id="45056.Lade_1476"/>
<feature type="transmembrane region" description="Helical" evidence="1">
    <location>
        <begin position="32"/>
        <end position="49"/>
    </location>
</feature>
<feature type="transmembrane region" description="Helical" evidence="1">
    <location>
        <begin position="143"/>
        <end position="160"/>
    </location>
</feature>
<dbReference type="KEGG" id="ladl:NCTC12735_01703"/>
<keyword evidence="1" id="KW-0472">Membrane</keyword>
<dbReference type="Proteomes" id="UP000281170">
    <property type="component" value="Plasmid 24"/>
</dbReference>
<evidence type="ECO:0000313" key="4">
    <source>
        <dbReference type="Proteomes" id="UP000054859"/>
    </source>
</evidence>
<evidence type="ECO:0000313" key="3">
    <source>
        <dbReference type="EMBL" id="VEH86057.1"/>
    </source>
</evidence>
<dbReference type="Proteomes" id="UP000054859">
    <property type="component" value="Unassembled WGS sequence"/>
</dbReference>
<keyword evidence="3" id="KW-0614">Plasmid</keyword>
<organism evidence="2 4">
    <name type="scientific">Legionella adelaidensis</name>
    <dbReference type="NCBI Taxonomy" id="45056"/>
    <lineage>
        <taxon>Bacteria</taxon>
        <taxon>Pseudomonadati</taxon>
        <taxon>Pseudomonadota</taxon>
        <taxon>Gammaproteobacteria</taxon>
        <taxon>Legionellales</taxon>
        <taxon>Legionellaceae</taxon>
        <taxon>Legionella</taxon>
    </lineage>
</organism>
<evidence type="ECO:0000313" key="2">
    <source>
        <dbReference type="EMBL" id="KTC65188.1"/>
    </source>
</evidence>
<keyword evidence="1" id="KW-0812">Transmembrane</keyword>
<evidence type="ECO:0000313" key="5">
    <source>
        <dbReference type="Proteomes" id="UP000281170"/>
    </source>
</evidence>
<keyword evidence="1" id="KW-1133">Transmembrane helix</keyword>